<dbReference type="KEGG" id="cliz:G7Y31_10870"/>
<dbReference type="RefSeq" id="WP_165007474.1">
    <property type="nucleotide sequence ID" value="NZ_CP064954.1"/>
</dbReference>
<evidence type="ECO:0000256" key="1">
    <source>
        <dbReference type="SAM" id="Phobius"/>
    </source>
</evidence>
<dbReference type="EMBL" id="CP064954">
    <property type="protein sequence ID" value="QPK78988.1"/>
    <property type="molecule type" value="Genomic_DNA"/>
</dbReference>
<dbReference type="InterPro" id="IPR021424">
    <property type="entry name" value="PorA"/>
</dbReference>
<evidence type="ECO:0000313" key="3">
    <source>
        <dbReference type="Proteomes" id="UP000594681"/>
    </source>
</evidence>
<gene>
    <name evidence="2" type="ORF">G7Y31_10870</name>
</gene>
<protein>
    <submittedName>
        <fullName evidence="2">DUF3068 domain-containing protein</fullName>
    </submittedName>
</protein>
<proteinExistence type="predicted"/>
<organism evidence="2 3">
    <name type="scientific">Corynebacterium lizhenjunii</name>
    <dbReference type="NCBI Taxonomy" id="2709394"/>
    <lineage>
        <taxon>Bacteria</taxon>
        <taxon>Bacillati</taxon>
        <taxon>Actinomycetota</taxon>
        <taxon>Actinomycetes</taxon>
        <taxon>Mycobacteriales</taxon>
        <taxon>Corynebacteriaceae</taxon>
        <taxon>Corynebacterium</taxon>
    </lineage>
</organism>
<dbReference type="AlphaFoldDB" id="A0A7T0P9N3"/>
<sequence>MFARTRDPLLWLVAAAIAALVLAVAVPALVLDSSIRLSTNRSYTATYAPAPALILDHAQEDAQHITLKVEQQVTTSANERSDAVATADAILKLIDVDNPTTPYATMTDSVVLSRESTYPDNDFQAYQTVKVPGMNTGFRALGAPREGLQYFFPADTEQRSYPFYEPLTQDSAPVDYVDSETRDGVDVYLFHQELEAVPTIEMLQRLQQGSAELDVSMLPNALSKKGPAKEFYTPEELEHFQLAPEQPVELNPYYSLSRDLAVDPATGTIVDSSIDVYMVFATDAGQAADRSVDPVHRAIFVSALRWDDSTRAAALDYVRPTVRLHKAMGLFSWLARALAVLLLVVAAVRFVRRRG</sequence>
<name>A0A7T0P9N3_9CORY</name>
<keyword evidence="1" id="KW-1133">Transmembrane helix</keyword>
<dbReference type="Pfam" id="PF11271">
    <property type="entry name" value="PorA"/>
    <property type="match status" value="1"/>
</dbReference>
<keyword evidence="1" id="KW-0472">Membrane</keyword>
<keyword evidence="1" id="KW-0812">Transmembrane</keyword>
<evidence type="ECO:0000313" key="2">
    <source>
        <dbReference type="EMBL" id="QPK78988.1"/>
    </source>
</evidence>
<keyword evidence="3" id="KW-1185">Reference proteome</keyword>
<accession>A0A7T0P9N3</accession>
<feature type="transmembrane region" description="Helical" evidence="1">
    <location>
        <begin position="330"/>
        <end position="351"/>
    </location>
</feature>
<dbReference type="Proteomes" id="UP000594681">
    <property type="component" value="Chromosome"/>
</dbReference>
<reference evidence="2 3" key="1">
    <citation type="submission" date="2020-11" db="EMBL/GenBank/DDBJ databases">
        <title>Corynebacterium sp. ZJ-599.</title>
        <authorList>
            <person name="Zhou J."/>
        </authorList>
    </citation>
    <scope>NUCLEOTIDE SEQUENCE [LARGE SCALE GENOMIC DNA]</scope>
    <source>
        <strain evidence="2 3">ZJ-599</strain>
    </source>
</reference>